<feature type="transmembrane region" description="Helical" evidence="9">
    <location>
        <begin position="192"/>
        <end position="213"/>
    </location>
</feature>
<evidence type="ECO:0000313" key="11">
    <source>
        <dbReference type="EMBL" id="AWK02428.1"/>
    </source>
</evidence>
<keyword evidence="5" id="KW-1278">Translocase</keyword>
<dbReference type="Pfam" id="PF00510">
    <property type="entry name" value="COX3"/>
    <property type="match status" value="1"/>
</dbReference>
<dbReference type="CDD" id="cd00386">
    <property type="entry name" value="Heme_Cu_Oxidase_III_like"/>
    <property type="match status" value="1"/>
</dbReference>
<dbReference type="EMBL" id="MG792058">
    <property type="protein sequence ID" value="AWK02428.1"/>
    <property type="molecule type" value="Genomic_DNA"/>
</dbReference>
<reference evidence="11" key="1">
    <citation type="submission" date="2018-01" db="EMBL/GenBank/DDBJ databases">
        <title>Molecular characterization of complete mitochondrial genome of Acanthoparyphium sp. from Kuwait Bay.</title>
        <authorList>
            <person name="Al-Kandari W.Y."/>
            <person name="Alnaqeeb M."/>
            <person name="Al-Bustan S.A."/>
        </authorList>
    </citation>
    <scope>NUCLEOTIDE SEQUENCE</scope>
</reference>
<keyword evidence="7 9" id="KW-0472">Membrane</keyword>
<evidence type="ECO:0000256" key="2">
    <source>
        <dbReference type="ARBA" id="ARBA00010581"/>
    </source>
</evidence>
<keyword evidence="8 11" id="KW-0496">Mitochondrion</keyword>
<dbReference type="InterPro" id="IPR013833">
    <property type="entry name" value="Cyt_c_oxidase_su3_a-hlx"/>
</dbReference>
<evidence type="ECO:0000256" key="7">
    <source>
        <dbReference type="ARBA" id="ARBA00023136"/>
    </source>
</evidence>
<dbReference type="SUPFAM" id="SSF81452">
    <property type="entry name" value="Cytochrome c oxidase subunit III-like"/>
    <property type="match status" value="1"/>
</dbReference>
<dbReference type="PROSITE" id="PS50253">
    <property type="entry name" value="COX3"/>
    <property type="match status" value="1"/>
</dbReference>
<dbReference type="PANTHER" id="PTHR11403:SF7">
    <property type="entry name" value="CYTOCHROME C OXIDASE SUBUNIT 3"/>
    <property type="match status" value="1"/>
</dbReference>
<dbReference type="GO" id="GO:0016020">
    <property type="term" value="C:membrane"/>
    <property type="evidence" value="ECO:0007669"/>
    <property type="project" value="UniProtKB-SubCell"/>
</dbReference>
<dbReference type="GO" id="GO:0004129">
    <property type="term" value="F:cytochrome-c oxidase activity"/>
    <property type="evidence" value="ECO:0007669"/>
    <property type="project" value="InterPro"/>
</dbReference>
<feature type="transmembrane region" description="Helical" evidence="9">
    <location>
        <begin position="150"/>
        <end position="180"/>
    </location>
</feature>
<feature type="transmembrane region" description="Helical" evidence="9">
    <location>
        <begin position="54"/>
        <end position="76"/>
    </location>
</feature>
<sequence length="214" mass="24655">MSWLPVYNSWVIMVILVSLFLWKLLGVLFFVGIAGVSLVYLAKESMLLVKHYASGFWVFIASEVIAFGTLFTLCVWMEENEVSPLSHFIELPFLGCFILTGSSITVTTYHHYLGSSFAPKFLLMTIVLGWCFIGLQIYEFYDCECDITFCIYQSLCFCTVGLHFTHVLGGIVALTLLYYVGDENVSRSNVDFVVWYWHFVDYVWLFVYIIIYIS</sequence>
<gene>
    <name evidence="11" type="primary">COXIII</name>
</gene>
<comment type="function">
    <text evidence="8">Component of the cytochrome c oxidase, the last enzyme in the mitochondrial electron transport chain which drives oxidative phosphorylation. The respiratory chain contains 3 multisubunit complexes succinate dehydrogenase (complex II, CII), ubiquinol-cytochrome c oxidoreductase (cytochrome b-c1 complex, complex III, CIII) and cytochrome c oxidase (complex IV, CIV), that cooperate to transfer electrons derived from NADH and succinate to molecular oxygen, creating an electrochemical gradient over the inner membrane that drives transmembrane transport and the ATP synthase. Cytochrome c oxidase is the component of the respiratory chain that catalyzes the reduction of oxygen to water. Electrons originating from reduced cytochrome c in the intermembrane space (IMS) are transferred via the dinuclear copper A center (CU(A)) of subunit 2 and heme A of subunit 1 to the active site in subunit 1, a binuclear center (BNC) formed by heme A3 and copper B (CU(B)). The BNC reduces molecular oxygen to 2 water molecules using 4 electrons from cytochrome c in the IMS and 4 protons from the mitochondrial matrix.</text>
</comment>
<evidence type="ECO:0000256" key="3">
    <source>
        <dbReference type="ARBA" id="ARBA00015944"/>
    </source>
</evidence>
<protein>
    <recommendedName>
        <fullName evidence="3 8">Cytochrome c oxidase subunit 3</fullName>
    </recommendedName>
</protein>
<evidence type="ECO:0000256" key="6">
    <source>
        <dbReference type="ARBA" id="ARBA00022989"/>
    </source>
</evidence>
<evidence type="ECO:0000256" key="9">
    <source>
        <dbReference type="SAM" id="Phobius"/>
    </source>
</evidence>
<proteinExistence type="inferred from homology"/>
<keyword evidence="4 8" id="KW-0812">Transmembrane</keyword>
<keyword evidence="6 9" id="KW-1133">Transmembrane helix</keyword>
<evidence type="ECO:0000256" key="4">
    <source>
        <dbReference type="ARBA" id="ARBA00022692"/>
    </source>
</evidence>
<feature type="transmembrane region" description="Helical" evidence="9">
    <location>
        <begin position="12"/>
        <end position="42"/>
    </location>
</feature>
<evidence type="ECO:0000256" key="1">
    <source>
        <dbReference type="ARBA" id="ARBA00004141"/>
    </source>
</evidence>
<dbReference type="InterPro" id="IPR024791">
    <property type="entry name" value="Cyt_c/ubiquinol_Oxase_su3"/>
</dbReference>
<name>A0A2S1YEJ2_9TREM</name>
<dbReference type="InterPro" id="IPR000298">
    <property type="entry name" value="Cyt_c_oxidase-like_su3"/>
</dbReference>
<dbReference type="PANTHER" id="PTHR11403">
    <property type="entry name" value="CYTOCHROME C OXIDASE SUBUNIT III"/>
    <property type="match status" value="1"/>
</dbReference>
<dbReference type="Gene3D" id="1.20.120.80">
    <property type="entry name" value="Cytochrome c oxidase, subunit III, four-helix bundle"/>
    <property type="match status" value="1"/>
</dbReference>
<dbReference type="AlphaFoldDB" id="A0A2S1YEJ2"/>
<accession>A0A2S1YEJ2</accession>
<geneLocation type="mitochondrion" evidence="11"/>
<evidence type="ECO:0000259" key="10">
    <source>
        <dbReference type="PROSITE" id="PS50253"/>
    </source>
</evidence>
<evidence type="ECO:0000256" key="5">
    <source>
        <dbReference type="ARBA" id="ARBA00022967"/>
    </source>
</evidence>
<comment type="subcellular location">
    <subcellularLocation>
        <location evidence="1">Membrane</location>
        <topology evidence="1">Multi-pass membrane protein</topology>
    </subcellularLocation>
</comment>
<feature type="transmembrane region" description="Helical" evidence="9">
    <location>
        <begin position="88"/>
        <end position="109"/>
    </location>
</feature>
<feature type="transmembrane region" description="Helical" evidence="9">
    <location>
        <begin position="121"/>
        <end position="138"/>
    </location>
</feature>
<dbReference type="GO" id="GO:0019646">
    <property type="term" value="P:aerobic electron transport chain"/>
    <property type="evidence" value="ECO:0007669"/>
    <property type="project" value="InterPro"/>
</dbReference>
<feature type="domain" description="Heme-copper oxidase subunit III family profile" evidence="10">
    <location>
        <begin position="1"/>
        <end position="214"/>
    </location>
</feature>
<organism evidence="11">
    <name type="scientific">Acanthoparyphium sp. WAK-2018</name>
    <dbReference type="NCBI Taxonomy" id="2185117"/>
    <lineage>
        <taxon>Eukaryota</taxon>
        <taxon>Metazoa</taxon>
        <taxon>Spiralia</taxon>
        <taxon>Lophotrochozoa</taxon>
        <taxon>Platyhelminthes</taxon>
        <taxon>Trematoda</taxon>
        <taxon>Digenea</taxon>
        <taxon>Plagiorchiida</taxon>
        <taxon>Echinostomata</taxon>
        <taxon>Echinostomatoidea</taxon>
        <taxon>Himasthlidae</taxon>
        <taxon>Acanthoparyphium</taxon>
    </lineage>
</organism>
<comment type="similarity">
    <text evidence="2 8">Belongs to the cytochrome c oxidase subunit 3 family.</text>
</comment>
<dbReference type="InterPro" id="IPR035973">
    <property type="entry name" value="Cyt_c_oxidase_su3-like_sf"/>
</dbReference>
<evidence type="ECO:0000256" key="8">
    <source>
        <dbReference type="RuleBase" id="RU003375"/>
    </source>
</evidence>